<organism evidence="3 4">
    <name type="scientific">Solilutibacter tolerans</name>
    <dbReference type="NCBI Taxonomy" id="1604334"/>
    <lineage>
        <taxon>Bacteria</taxon>
        <taxon>Pseudomonadati</taxon>
        <taxon>Pseudomonadota</taxon>
        <taxon>Gammaproteobacteria</taxon>
        <taxon>Lysobacterales</taxon>
        <taxon>Lysobacteraceae</taxon>
        <taxon>Solilutibacter</taxon>
    </lineage>
</organism>
<evidence type="ECO:0000256" key="1">
    <source>
        <dbReference type="SAM" id="MobiDB-lite"/>
    </source>
</evidence>
<dbReference type="EMBL" id="FTLW01000004">
    <property type="protein sequence ID" value="SIQ90480.1"/>
    <property type="molecule type" value="Genomic_DNA"/>
</dbReference>
<feature type="signal peptide" evidence="2">
    <location>
        <begin position="1"/>
        <end position="27"/>
    </location>
</feature>
<sequence>MNINRRDTTLTALTLAISLALANAASAQSMQHGSMPMEQGAQTPTQDHSAHQAPTSKPAPTKKPTPAKTSEATIDHASMGHAAPSAKAAESAMQGMDHSQMGHGSPASTPAAPKAQTQSMQGMDHSQMVQPAAADTSGTATPAMQGMDHSKMGHGSPPSTPAAPKAQTHSMQGMDHSQMAQPAAADTSMTTPAMQGMDHTQMGHGSPAPATPEAGMQSMEGMDHSQMGHGSAAPTQPRTPIPVVTEADRKAAIAPAHAHPVHDNSIKSYVLLNRLEAWDADPGTGLGWEGQGWIGTDLNRVWLRSEGERTDGQTESADLEVLYGRSISTWWDVVAGVRHDFKPGASQNFAAIGVQGLAPMKFEVSATAYLGEGGQTAANVEAEYELLLTNRLILQPLVEVTAHGKNDPLRGIGSGLSTAEAGLRLRYEFTRKFAPYIGVVYERAFGNTADMRREHGESFEDTRLVIGLRTWF</sequence>
<evidence type="ECO:0000313" key="4">
    <source>
        <dbReference type="Proteomes" id="UP000241788"/>
    </source>
</evidence>
<keyword evidence="2" id="KW-0732">Signal</keyword>
<protein>
    <submittedName>
        <fullName evidence="3">Copper resistance protein B</fullName>
    </submittedName>
</protein>
<dbReference type="Proteomes" id="UP000241788">
    <property type="component" value="Unassembled WGS sequence"/>
</dbReference>
<accession>A0A1N6WKE5</accession>
<proteinExistence type="predicted"/>
<reference evidence="4" key="1">
    <citation type="submission" date="2017-01" db="EMBL/GenBank/DDBJ databases">
        <authorList>
            <person name="Varghese N."/>
            <person name="Submissions S."/>
        </authorList>
    </citation>
    <scope>NUCLEOTIDE SEQUENCE [LARGE SCALE GENOMIC DNA]</scope>
    <source>
        <strain evidence="4">UM1</strain>
    </source>
</reference>
<dbReference type="GO" id="GO:0005507">
    <property type="term" value="F:copper ion binding"/>
    <property type="evidence" value="ECO:0007669"/>
    <property type="project" value="InterPro"/>
</dbReference>
<dbReference type="RefSeq" id="WP_242651417.1">
    <property type="nucleotide sequence ID" value="NZ_FTLW01000004.1"/>
</dbReference>
<dbReference type="Pfam" id="PF05275">
    <property type="entry name" value="CopB"/>
    <property type="match status" value="1"/>
</dbReference>
<evidence type="ECO:0000256" key="2">
    <source>
        <dbReference type="SAM" id="SignalP"/>
    </source>
</evidence>
<dbReference type="STRING" id="1604334.SAMN05421546_2087"/>
<feature type="compositionally biased region" description="Low complexity" evidence="1">
    <location>
        <begin position="82"/>
        <end position="92"/>
    </location>
</feature>
<dbReference type="InterPro" id="IPR007939">
    <property type="entry name" value="Cu-R_B_prcur"/>
</dbReference>
<gene>
    <name evidence="3" type="ORF">SAMN05421546_2087</name>
</gene>
<dbReference type="GO" id="GO:0009279">
    <property type="term" value="C:cell outer membrane"/>
    <property type="evidence" value="ECO:0007669"/>
    <property type="project" value="InterPro"/>
</dbReference>
<evidence type="ECO:0000313" key="3">
    <source>
        <dbReference type="EMBL" id="SIQ90480.1"/>
    </source>
</evidence>
<feature type="chain" id="PRO_5009939259" evidence="2">
    <location>
        <begin position="28"/>
        <end position="472"/>
    </location>
</feature>
<dbReference type="GO" id="GO:0006878">
    <property type="term" value="P:intracellular copper ion homeostasis"/>
    <property type="evidence" value="ECO:0007669"/>
    <property type="project" value="InterPro"/>
</dbReference>
<feature type="region of interest" description="Disordered" evidence="1">
    <location>
        <begin position="30"/>
        <end position="239"/>
    </location>
</feature>
<name>A0A1N6WKE5_9GAMM</name>
<dbReference type="AlphaFoldDB" id="A0A1N6WKE5"/>
<feature type="compositionally biased region" description="Low complexity" evidence="1">
    <location>
        <begin position="53"/>
        <end position="72"/>
    </location>
</feature>
<keyword evidence="4" id="KW-1185">Reference proteome</keyword>